<keyword evidence="5" id="KW-0865">Zymogen</keyword>
<dbReference type="FunFam" id="3.90.70.10:FF:000006">
    <property type="entry name" value="Cathepsin S"/>
    <property type="match status" value="1"/>
</dbReference>
<dbReference type="Proteomes" id="UP000759131">
    <property type="component" value="Unassembled WGS sequence"/>
</dbReference>
<dbReference type="EMBL" id="CAJPIZ010000190">
    <property type="protein sequence ID" value="CAG2100713.1"/>
    <property type="molecule type" value="Genomic_DNA"/>
</dbReference>
<dbReference type="PRINTS" id="PR00705">
    <property type="entry name" value="PAPAIN"/>
</dbReference>
<keyword evidence="3" id="KW-0378">Hydrolase</keyword>
<name>A0A7R9KEA0_9ACAR</name>
<dbReference type="InterPro" id="IPR000668">
    <property type="entry name" value="Peptidase_C1A_C"/>
</dbReference>
<keyword evidence="2" id="KW-0645">Protease</keyword>
<dbReference type="AlphaFoldDB" id="A0A7R9KEA0"/>
<dbReference type="SUPFAM" id="SSF54001">
    <property type="entry name" value="Cysteine proteinases"/>
    <property type="match status" value="1"/>
</dbReference>
<evidence type="ECO:0000313" key="10">
    <source>
        <dbReference type="EMBL" id="CAD7620283.1"/>
    </source>
</evidence>
<dbReference type="PANTHER" id="PTHR12411">
    <property type="entry name" value="CYSTEINE PROTEASE FAMILY C1-RELATED"/>
    <property type="match status" value="1"/>
</dbReference>
<accession>A0A7R9KEA0</accession>
<sequence length="347" mass="38117">MKLLLVLVSTLVVANALPHSSPSNEEIESQWQQFLIEFRSNELQSFEDLSARRQVFEANYRLIVKHNYEADNGLHSYRMGVNQFADVSDEEYRQRLGGFVLPNITSTSSGRVDSNAPILDAVDWKAKGKVTGVKDQARCGGCWAFSTTAGIESQIAINQNKLVTISEENLIDCSRPKPGEQGNKGCQGGNMYYAYQYIIANGGIDSESSYPYSSAVDTTQHQCVYKASAKQATIEGFEFIQPPTASEQHLTQSVATVGPISCSYDATNNFRLYKSGVFSDASCSSTAVNHAVTVVGYGTENGKDYYLVKNSWGTVWGDQGYFKLARNAGNMCGIAYFYSWPTGSKLA</sequence>
<reference evidence="10" key="1">
    <citation type="submission" date="2020-11" db="EMBL/GenBank/DDBJ databases">
        <authorList>
            <person name="Tran Van P."/>
        </authorList>
    </citation>
    <scope>NUCLEOTIDE SEQUENCE</scope>
</reference>
<dbReference type="InterPro" id="IPR039417">
    <property type="entry name" value="Peptidase_C1A_papain-like"/>
</dbReference>
<dbReference type="InterPro" id="IPR000169">
    <property type="entry name" value="Pept_cys_AS"/>
</dbReference>
<dbReference type="PROSITE" id="PS00639">
    <property type="entry name" value="THIOL_PROTEASE_HIS"/>
    <property type="match status" value="1"/>
</dbReference>
<proteinExistence type="inferred from homology"/>
<dbReference type="EMBL" id="OC854765">
    <property type="protein sequence ID" value="CAD7620283.1"/>
    <property type="molecule type" value="Genomic_DNA"/>
</dbReference>
<evidence type="ECO:0000256" key="2">
    <source>
        <dbReference type="ARBA" id="ARBA00022670"/>
    </source>
</evidence>
<dbReference type="SMART" id="SM00848">
    <property type="entry name" value="Inhibitor_I29"/>
    <property type="match status" value="1"/>
</dbReference>
<dbReference type="Pfam" id="PF08246">
    <property type="entry name" value="Inhibitor_I29"/>
    <property type="match status" value="1"/>
</dbReference>
<feature type="chain" id="PRO_5036210925" evidence="7">
    <location>
        <begin position="17"/>
        <end position="347"/>
    </location>
</feature>
<dbReference type="CDD" id="cd02248">
    <property type="entry name" value="Peptidase_C1A"/>
    <property type="match status" value="1"/>
</dbReference>
<dbReference type="InterPro" id="IPR038765">
    <property type="entry name" value="Papain-like_cys_pep_sf"/>
</dbReference>
<dbReference type="InterPro" id="IPR025660">
    <property type="entry name" value="Pept_his_AS"/>
</dbReference>
<comment type="similarity">
    <text evidence="1">Belongs to the peptidase C1 family.</text>
</comment>
<evidence type="ECO:0000313" key="11">
    <source>
        <dbReference type="Proteomes" id="UP000759131"/>
    </source>
</evidence>
<dbReference type="Gene3D" id="3.90.70.10">
    <property type="entry name" value="Cysteine proteinases"/>
    <property type="match status" value="1"/>
</dbReference>
<keyword evidence="11" id="KW-1185">Reference proteome</keyword>
<dbReference type="GO" id="GO:0008234">
    <property type="term" value="F:cysteine-type peptidase activity"/>
    <property type="evidence" value="ECO:0007669"/>
    <property type="project" value="UniProtKB-KW"/>
</dbReference>
<dbReference type="InterPro" id="IPR013201">
    <property type="entry name" value="Prot_inhib_I29"/>
</dbReference>
<dbReference type="OrthoDB" id="6484923at2759"/>
<evidence type="ECO:0000256" key="4">
    <source>
        <dbReference type="ARBA" id="ARBA00022807"/>
    </source>
</evidence>
<dbReference type="SMART" id="SM00645">
    <property type="entry name" value="Pept_C1"/>
    <property type="match status" value="1"/>
</dbReference>
<evidence type="ECO:0000256" key="7">
    <source>
        <dbReference type="SAM" id="SignalP"/>
    </source>
</evidence>
<evidence type="ECO:0000259" key="9">
    <source>
        <dbReference type="SMART" id="SM00848"/>
    </source>
</evidence>
<organism evidence="10">
    <name type="scientific">Medioppia subpectinata</name>
    <dbReference type="NCBI Taxonomy" id="1979941"/>
    <lineage>
        <taxon>Eukaryota</taxon>
        <taxon>Metazoa</taxon>
        <taxon>Ecdysozoa</taxon>
        <taxon>Arthropoda</taxon>
        <taxon>Chelicerata</taxon>
        <taxon>Arachnida</taxon>
        <taxon>Acari</taxon>
        <taxon>Acariformes</taxon>
        <taxon>Sarcoptiformes</taxon>
        <taxon>Oribatida</taxon>
        <taxon>Brachypylina</taxon>
        <taxon>Oppioidea</taxon>
        <taxon>Oppiidae</taxon>
        <taxon>Medioppia</taxon>
    </lineage>
</organism>
<dbReference type="Pfam" id="PF00112">
    <property type="entry name" value="Peptidase_C1"/>
    <property type="match status" value="1"/>
</dbReference>
<feature type="domain" description="Peptidase C1A papain C-terminal" evidence="8">
    <location>
        <begin position="118"/>
        <end position="342"/>
    </location>
</feature>
<evidence type="ECO:0000256" key="6">
    <source>
        <dbReference type="ARBA" id="ARBA00023157"/>
    </source>
</evidence>
<keyword evidence="4" id="KW-0788">Thiol protease</keyword>
<keyword evidence="7" id="KW-0732">Signal</keyword>
<dbReference type="GO" id="GO:0006508">
    <property type="term" value="P:proteolysis"/>
    <property type="evidence" value="ECO:0007669"/>
    <property type="project" value="UniProtKB-KW"/>
</dbReference>
<gene>
    <name evidence="10" type="ORF">OSB1V03_LOCUS773</name>
</gene>
<feature type="signal peptide" evidence="7">
    <location>
        <begin position="1"/>
        <end position="16"/>
    </location>
</feature>
<evidence type="ECO:0000256" key="5">
    <source>
        <dbReference type="ARBA" id="ARBA00023145"/>
    </source>
</evidence>
<evidence type="ECO:0000256" key="1">
    <source>
        <dbReference type="ARBA" id="ARBA00008455"/>
    </source>
</evidence>
<keyword evidence="6" id="KW-1015">Disulfide bond</keyword>
<dbReference type="InterPro" id="IPR013128">
    <property type="entry name" value="Peptidase_C1A"/>
</dbReference>
<evidence type="ECO:0000259" key="8">
    <source>
        <dbReference type="SMART" id="SM00645"/>
    </source>
</evidence>
<protein>
    <submittedName>
        <fullName evidence="10">Uncharacterized protein</fullName>
    </submittedName>
</protein>
<dbReference type="PROSITE" id="PS00139">
    <property type="entry name" value="THIOL_PROTEASE_CYS"/>
    <property type="match status" value="1"/>
</dbReference>
<feature type="domain" description="Cathepsin propeptide inhibitor" evidence="9">
    <location>
        <begin position="31"/>
        <end position="92"/>
    </location>
</feature>
<evidence type="ECO:0000256" key="3">
    <source>
        <dbReference type="ARBA" id="ARBA00022801"/>
    </source>
</evidence>